<sequence length="186" mass="20174">MADDDAKKDDNKAGGKPDDRDRRPRWPILAAIVVLAIFIVVVLAIIFIPTSRVWTDDAYVQVHYASIAPRISGQISAIGVDDNDVVPAGRELVQLDDRDQLAAVHLAEAQLARDTAQLADRLANVDRQPSIIAQQDSQIAAIKARMIIATANQRRYATLAATGAGSQQDRQQADSQLAELQAELDG</sequence>
<reference evidence="7 8" key="1">
    <citation type="submission" date="2020-06" db="EMBL/GenBank/DDBJ databases">
        <title>Description of novel acetic acid bacteria.</title>
        <authorList>
            <person name="Sombolestani A."/>
        </authorList>
    </citation>
    <scope>NUCLEOTIDE SEQUENCE [LARGE SCALE GENOMIC DNA]</scope>
    <source>
        <strain evidence="7 8">LMG 26838</strain>
    </source>
</reference>
<name>A0A850NVA8_9PROT</name>
<dbReference type="SUPFAM" id="SSF111369">
    <property type="entry name" value="HlyD-like secretion proteins"/>
    <property type="match status" value="1"/>
</dbReference>
<evidence type="ECO:0000256" key="6">
    <source>
        <dbReference type="SAM" id="Phobius"/>
    </source>
</evidence>
<dbReference type="PANTHER" id="PTHR30386:SF26">
    <property type="entry name" value="TRANSPORT PROTEIN COMB"/>
    <property type="match status" value="1"/>
</dbReference>
<dbReference type="GO" id="GO:0016020">
    <property type="term" value="C:membrane"/>
    <property type="evidence" value="ECO:0007669"/>
    <property type="project" value="UniProtKB-SubCell"/>
</dbReference>
<organism evidence="7 8">
    <name type="scientific">Endobacter medicaginis</name>
    <dbReference type="NCBI Taxonomy" id="1181271"/>
    <lineage>
        <taxon>Bacteria</taxon>
        <taxon>Pseudomonadati</taxon>
        <taxon>Pseudomonadota</taxon>
        <taxon>Alphaproteobacteria</taxon>
        <taxon>Acetobacterales</taxon>
        <taxon>Acetobacteraceae</taxon>
        <taxon>Endobacter</taxon>
    </lineage>
</organism>
<keyword evidence="3 6" id="KW-1133">Transmembrane helix</keyword>
<feature type="transmembrane region" description="Helical" evidence="6">
    <location>
        <begin position="26"/>
        <end position="48"/>
    </location>
</feature>
<evidence type="ECO:0000313" key="8">
    <source>
        <dbReference type="Proteomes" id="UP000565205"/>
    </source>
</evidence>
<proteinExistence type="predicted"/>
<dbReference type="Gene3D" id="2.40.50.100">
    <property type="match status" value="1"/>
</dbReference>
<evidence type="ECO:0000256" key="4">
    <source>
        <dbReference type="ARBA" id="ARBA00023136"/>
    </source>
</evidence>
<feature type="region of interest" description="Disordered" evidence="5">
    <location>
        <begin position="162"/>
        <end position="186"/>
    </location>
</feature>
<dbReference type="Proteomes" id="UP000565205">
    <property type="component" value="Unassembled WGS sequence"/>
</dbReference>
<feature type="compositionally biased region" description="Polar residues" evidence="5">
    <location>
        <begin position="164"/>
        <end position="175"/>
    </location>
</feature>
<feature type="region of interest" description="Disordered" evidence="5">
    <location>
        <begin position="1"/>
        <end position="20"/>
    </location>
</feature>
<dbReference type="AlphaFoldDB" id="A0A850NVA8"/>
<dbReference type="Gene3D" id="1.10.287.470">
    <property type="entry name" value="Helix hairpin bin"/>
    <property type="match status" value="1"/>
</dbReference>
<dbReference type="EMBL" id="JABXXQ010000374">
    <property type="protein sequence ID" value="NVN31435.1"/>
    <property type="molecule type" value="Genomic_DNA"/>
</dbReference>
<dbReference type="InterPro" id="IPR050739">
    <property type="entry name" value="MFP"/>
</dbReference>
<protein>
    <submittedName>
        <fullName evidence="7">Biotin/lipoyl-binding protein</fullName>
    </submittedName>
</protein>
<dbReference type="PANTHER" id="PTHR30386">
    <property type="entry name" value="MEMBRANE FUSION SUBUNIT OF EMRAB-TOLC MULTIDRUG EFFLUX PUMP"/>
    <property type="match status" value="1"/>
</dbReference>
<keyword evidence="2 6" id="KW-0812">Transmembrane</keyword>
<evidence type="ECO:0000313" key="7">
    <source>
        <dbReference type="EMBL" id="NVN31435.1"/>
    </source>
</evidence>
<evidence type="ECO:0000256" key="3">
    <source>
        <dbReference type="ARBA" id="ARBA00022989"/>
    </source>
</evidence>
<gene>
    <name evidence="7" type="ORF">HUK83_13995</name>
</gene>
<evidence type="ECO:0000256" key="1">
    <source>
        <dbReference type="ARBA" id="ARBA00004167"/>
    </source>
</evidence>
<dbReference type="RefSeq" id="WP_176625738.1">
    <property type="nucleotide sequence ID" value="NZ_JABXXQ010000374.1"/>
</dbReference>
<comment type="subcellular location">
    <subcellularLocation>
        <location evidence="1">Membrane</location>
        <topology evidence="1">Single-pass membrane protein</topology>
    </subcellularLocation>
</comment>
<keyword evidence="4 6" id="KW-0472">Membrane</keyword>
<accession>A0A850NVA8</accession>
<feature type="non-terminal residue" evidence="7">
    <location>
        <position position="186"/>
    </location>
</feature>
<evidence type="ECO:0000256" key="5">
    <source>
        <dbReference type="SAM" id="MobiDB-lite"/>
    </source>
</evidence>
<evidence type="ECO:0000256" key="2">
    <source>
        <dbReference type="ARBA" id="ARBA00022692"/>
    </source>
</evidence>
<comment type="caution">
    <text evidence="7">The sequence shown here is derived from an EMBL/GenBank/DDBJ whole genome shotgun (WGS) entry which is preliminary data.</text>
</comment>